<dbReference type="Pfam" id="PF07007">
    <property type="entry name" value="LprI"/>
    <property type="match status" value="1"/>
</dbReference>
<sequence length="126" mass="14100">MNTKLIISTLIFLFSSVSVSACTNLSSSSELLSCKKEVEATSRAKMQKAYLNLDEYLSGAVDYQKKIKLSQESWAKSATQNCDVYSYFAEEGSIAHDIAISECMASEYKSREEFIISLSDVVEQFF</sequence>
<proteinExistence type="predicted"/>
<comment type="caution">
    <text evidence="3">The sequence shown here is derived from an EMBL/GenBank/DDBJ whole genome shotgun (WGS) entry which is preliminary data.</text>
</comment>
<feature type="signal peptide" evidence="1">
    <location>
        <begin position="1"/>
        <end position="20"/>
    </location>
</feature>
<evidence type="ECO:0000313" key="3">
    <source>
        <dbReference type="EMBL" id="EFP96069.1"/>
    </source>
</evidence>
<evidence type="ECO:0000259" key="2">
    <source>
        <dbReference type="Pfam" id="PF07007"/>
    </source>
</evidence>
<dbReference type="PROSITE" id="PS51257">
    <property type="entry name" value="PROKAR_LIPOPROTEIN"/>
    <property type="match status" value="1"/>
</dbReference>
<reference evidence="3 4" key="1">
    <citation type="journal article" date="2012" name="Int. J. Syst. Evol. Microbiol.">
        <title>Vibrio caribbeanicus sp. nov., isolated from the marine sponge Scleritoderma cyanea.</title>
        <authorList>
            <person name="Hoffmann M."/>
            <person name="Monday S.R."/>
            <person name="Allard M.W."/>
            <person name="Strain E.A."/>
            <person name="Whittaker P."/>
            <person name="Naum M."/>
            <person name="McCarthy P.J."/>
            <person name="Lopez J.V."/>
            <person name="Fischer M."/>
            <person name="Brown E.W."/>
        </authorList>
    </citation>
    <scope>NUCLEOTIDE SEQUENCE [LARGE SCALE GENOMIC DNA]</scope>
    <source>
        <strain evidence="3 4">ATCC BAA-2122</strain>
    </source>
</reference>
<protein>
    <recommendedName>
        <fullName evidence="2">Lysozyme inhibitor LprI-like N-terminal domain-containing protein</fullName>
    </recommendedName>
</protein>
<dbReference type="Proteomes" id="UP000002943">
    <property type="component" value="Unassembled WGS sequence"/>
</dbReference>
<gene>
    <name evidence="3" type="ORF">VIBC2010_14339</name>
</gene>
<dbReference type="Gene3D" id="1.20.1270.180">
    <property type="match status" value="1"/>
</dbReference>
<dbReference type="OrthoDB" id="5876678at2"/>
<accession>E3BLI7</accession>
<evidence type="ECO:0000256" key="1">
    <source>
        <dbReference type="SAM" id="SignalP"/>
    </source>
</evidence>
<dbReference type="RefSeq" id="WP_009601931.1">
    <property type="nucleotide sequence ID" value="NZ_AEIU01000081.1"/>
</dbReference>
<feature type="chain" id="PRO_5003167104" description="Lysozyme inhibitor LprI-like N-terminal domain-containing protein" evidence="1">
    <location>
        <begin position="21"/>
        <end position="126"/>
    </location>
</feature>
<keyword evidence="4" id="KW-1185">Reference proteome</keyword>
<dbReference type="EMBL" id="AEIU01000081">
    <property type="protein sequence ID" value="EFP96069.1"/>
    <property type="molecule type" value="Genomic_DNA"/>
</dbReference>
<dbReference type="InterPro" id="IPR009739">
    <property type="entry name" value="LprI-like_N"/>
</dbReference>
<evidence type="ECO:0000313" key="4">
    <source>
        <dbReference type="Proteomes" id="UP000002943"/>
    </source>
</evidence>
<dbReference type="AlphaFoldDB" id="E3BLI7"/>
<keyword evidence="1" id="KW-0732">Signal</keyword>
<name>E3BLI7_9VIBR</name>
<organism evidence="3 4">
    <name type="scientific">Vibrio caribbeanicus ATCC BAA-2122</name>
    <dbReference type="NCBI Taxonomy" id="796620"/>
    <lineage>
        <taxon>Bacteria</taxon>
        <taxon>Pseudomonadati</taxon>
        <taxon>Pseudomonadota</taxon>
        <taxon>Gammaproteobacteria</taxon>
        <taxon>Vibrionales</taxon>
        <taxon>Vibrionaceae</taxon>
        <taxon>Vibrio</taxon>
    </lineage>
</organism>
<feature type="domain" description="Lysozyme inhibitor LprI-like N-terminal" evidence="2">
    <location>
        <begin position="23"/>
        <end position="112"/>
    </location>
</feature>